<dbReference type="Pfam" id="PF01850">
    <property type="entry name" value="PIN"/>
    <property type="match status" value="1"/>
</dbReference>
<dbReference type="CDD" id="cd09874">
    <property type="entry name" value="PIN_MT3492-like"/>
    <property type="match status" value="1"/>
</dbReference>
<dbReference type="Proteomes" id="UP001056708">
    <property type="component" value="Chromosome"/>
</dbReference>
<reference evidence="2" key="1">
    <citation type="submission" date="2022-06" db="EMBL/GenBank/DDBJ databases">
        <title>Genome sequence of Phormidium yuhuli AB48 isolated from an industrial photobioreactor environment.</title>
        <authorList>
            <person name="Qiu Y."/>
            <person name="Noonan A.J.C."/>
            <person name="Dofher K."/>
            <person name="Koch M."/>
            <person name="Kieft B."/>
            <person name="Lin X."/>
            <person name="Ziels R.M."/>
            <person name="Hallam S.J."/>
        </authorList>
    </citation>
    <scope>NUCLEOTIDE SEQUENCE</scope>
    <source>
        <strain evidence="2">AB48</strain>
    </source>
</reference>
<dbReference type="RefSeq" id="WP_252660099.1">
    <property type="nucleotide sequence ID" value="NZ_CP098611.1"/>
</dbReference>
<dbReference type="EMBL" id="CP098611">
    <property type="protein sequence ID" value="USR89502.1"/>
    <property type="molecule type" value="Genomic_DNA"/>
</dbReference>
<gene>
    <name evidence="2" type="ORF">NEA10_11430</name>
</gene>
<evidence type="ECO:0000313" key="3">
    <source>
        <dbReference type="Proteomes" id="UP001056708"/>
    </source>
</evidence>
<protein>
    <submittedName>
        <fullName evidence="2">Type II toxin-antitoxin system VapC family toxin</fullName>
    </submittedName>
</protein>
<dbReference type="InterPro" id="IPR002716">
    <property type="entry name" value="PIN_dom"/>
</dbReference>
<name>A0ABY5AJY1_9CYAN</name>
<sequence>MGRLNLSPFSRIYLDTVVFIYAVEQAAGYQGLLANLWNQVESQNVTIVCSELIWTEILVVPLRQKNTILIDSYEALLSSPGIQLAPVTSPILKEAAQLRARVSSLRTPDAIHLATVKLSDCCQFVTNDKKLRSLLDFPVVILDDIIKDG</sequence>
<dbReference type="Gene3D" id="3.40.50.1010">
    <property type="entry name" value="5'-nuclease"/>
    <property type="match status" value="1"/>
</dbReference>
<feature type="domain" description="PIN" evidence="1">
    <location>
        <begin position="12"/>
        <end position="132"/>
    </location>
</feature>
<keyword evidence="3" id="KW-1185">Reference proteome</keyword>
<evidence type="ECO:0000313" key="2">
    <source>
        <dbReference type="EMBL" id="USR89502.1"/>
    </source>
</evidence>
<evidence type="ECO:0000259" key="1">
    <source>
        <dbReference type="Pfam" id="PF01850"/>
    </source>
</evidence>
<accession>A0ABY5AJY1</accession>
<dbReference type="SUPFAM" id="SSF88723">
    <property type="entry name" value="PIN domain-like"/>
    <property type="match status" value="1"/>
</dbReference>
<dbReference type="InterPro" id="IPR029060">
    <property type="entry name" value="PIN-like_dom_sf"/>
</dbReference>
<organism evidence="2 3">
    <name type="scientific">Phormidium yuhuli AB48</name>
    <dbReference type="NCBI Taxonomy" id="2940671"/>
    <lineage>
        <taxon>Bacteria</taxon>
        <taxon>Bacillati</taxon>
        <taxon>Cyanobacteriota</taxon>
        <taxon>Cyanophyceae</taxon>
        <taxon>Oscillatoriophycideae</taxon>
        <taxon>Oscillatoriales</taxon>
        <taxon>Oscillatoriaceae</taxon>
        <taxon>Phormidium</taxon>
        <taxon>Phormidium yuhuli</taxon>
    </lineage>
</organism>
<proteinExistence type="predicted"/>